<evidence type="ECO:0000256" key="3">
    <source>
        <dbReference type="ARBA" id="ARBA00022801"/>
    </source>
</evidence>
<dbReference type="GO" id="GO:0006364">
    <property type="term" value="P:rRNA processing"/>
    <property type="evidence" value="ECO:0007669"/>
    <property type="project" value="UniProtKB-KW"/>
</dbReference>
<keyword evidence="1" id="KW-0698">rRNA processing</keyword>
<keyword evidence="3" id="KW-0378">Hydrolase</keyword>
<dbReference type="OrthoDB" id="8191639at2759"/>
<keyword evidence="8" id="KW-1185">Reference proteome</keyword>
<feature type="compositionally biased region" description="Basic and acidic residues" evidence="5">
    <location>
        <begin position="12"/>
        <end position="37"/>
    </location>
</feature>
<reference evidence="7 8" key="1">
    <citation type="submission" date="2014-11" db="EMBL/GenBank/DDBJ databases">
        <authorList>
            <person name="Zhu J."/>
            <person name="Qi W."/>
            <person name="Song R."/>
        </authorList>
    </citation>
    <scope>NUCLEOTIDE SEQUENCE [LARGE SCALE GENOMIC DNA]</scope>
</reference>
<dbReference type="VEuPathDB" id="CryptoDB:Vbra_7953"/>
<organism evidence="7 8">
    <name type="scientific">Vitrella brassicaformis (strain CCMP3155)</name>
    <dbReference type="NCBI Taxonomy" id="1169540"/>
    <lineage>
        <taxon>Eukaryota</taxon>
        <taxon>Sar</taxon>
        <taxon>Alveolata</taxon>
        <taxon>Colpodellida</taxon>
        <taxon>Vitrellaceae</taxon>
        <taxon>Vitrella</taxon>
    </lineage>
</organism>
<evidence type="ECO:0000256" key="5">
    <source>
        <dbReference type="SAM" id="MobiDB-lite"/>
    </source>
</evidence>
<feature type="domain" description="Exonuclease" evidence="6">
    <location>
        <begin position="87"/>
        <end position="248"/>
    </location>
</feature>
<sequence length="279" mass="30661">MGKKSKKKRRHDATDKQDRDRPHRDPASVVKKDDVISKLKAAMQSLKRKDAAKHSHDGARPKHQHQQRASSSGARRPDKKGKMGGKSVLGLDCEMVGVGPNGATSELARISICDDAGRIVMDEVVRPRSYVSDLRSSITGLTLGRLKQGISFDEARTRALLAMKGALVVGHAIHHDFQALEIDADDEGIQWADTQRLYPHSRKQLPSLQSLAKKELGITLRRNGVHDSIEDAHAAVKLYQHHLRETKKARKGPAAGVKSKGEGQHGKDATDVEIVGWAM</sequence>
<evidence type="ECO:0000256" key="4">
    <source>
        <dbReference type="ARBA" id="ARBA00025599"/>
    </source>
</evidence>
<dbReference type="STRING" id="1169540.A0A0G4ENN7"/>
<dbReference type="InParanoid" id="A0A0G4ENN7"/>
<evidence type="ECO:0000313" key="8">
    <source>
        <dbReference type="Proteomes" id="UP000041254"/>
    </source>
</evidence>
<evidence type="ECO:0000313" key="7">
    <source>
        <dbReference type="EMBL" id="CEL98567.1"/>
    </source>
</evidence>
<dbReference type="InterPro" id="IPR012337">
    <property type="entry name" value="RNaseH-like_sf"/>
</dbReference>
<feature type="region of interest" description="Disordered" evidence="5">
    <location>
        <begin position="245"/>
        <end position="270"/>
    </location>
</feature>
<keyword evidence="2" id="KW-0540">Nuclease</keyword>
<dbReference type="EMBL" id="CDMY01000273">
    <property type="protein sequence ID" value="CEL98567.1"/>
    <property type="molecule type" value="Genomic_DNA"/>
</dbReference>
<protein>
    <recommendedName>
        <fullName evidence="6">Exonuclease domain-containing protein</fullName>
    </recommendedName>
</protein>
<dbReference type="InterPro" id="IPR047021">
    <property type="entry name" value="REXO1/3/4-like"/>
</dbReference>
<dbReference type="PANTHER" id="PTHR12801:SF45">
    <property type="entry name" value="RNA EXONUCLEASE 4"/>
    <property type="match status" value="1"/>
</dbReference>
<dbReference type="SMART" id="SM00479">
    <property type="entry name" value="EXOIII"/>
    <property type="match status" value="1"/>
</dbReference>
<dbReference type="GO" id="GO:0003676">
    <property type="term" value="F:nucleic acid binding"/>
    <property type="evidence" value="ECO:0007669"/>
    <property type="project" value="InterPro"/>
</dbReference>
<evidence type="ECO:0000259" key="6">
    <source>
        <dbReference type="SMART" id="SM00479"/>
    </source>
</evidence>
<feature type="compositionally biased region" description="Basic and acidic residues" evidence="5">
    <location>
        <begin position="259"/>
        <end position="270"/>
    </location>
</feature>
<name>A0A0G4ENN7_VITBC</name>
<dbReference type="InterPro" id="IPR036397">
    <property type="entry name" value="RNaseH_sf"/>
</dbReference>
<feature type="region of interest" description="Disordered" evidence="5">
    <location>
        <begin position="1"/>
        <end position="86"/>
    </location>
</feature>
<dbReference type="SUPFAM" id="SSF53098">
    <property type="entry name" value="Ribonuclease H-like"/>
    <property type="match status" value="1"/>
</dbReference>
<comment type="function">
    <text evidence="4">Exoribonuclease involved in ribosome biosynthesis. Involved in the processing of ITS1, the internal transcribed spacer localized between the 18S and 5.8S rRNAs.</text>
</comment>
<proteinExistence type="predicted"/>
<dbReference type="PANTHER" id="PTHR12801">
    <property type="entry name" value="RNA EXONUCLEASE REXO1 / RECO3 FAMILY MEMBER-RELATED"/>
    <property type="match status" value="1"/>
</dbReference>
<dbReference type="AlphaFoldDB" id="A0A0G4ENN7"/>
<dbReference type="Gene3D" id="3.30.420.10">
    <property type="entry name" value="Ribonuclease H-like superfamily/Ribonuclease H"/>
    <property type="match status" value="1"/>
</dbReference>
<feature type="compositionally biased region" description="Basic and acidic residues" evidence="5">
    <location>
        <begin position="47"/>
        <end position="60"/>
    </location>
</feature>
<dbReference type="GO" id="GO:0005634">
    <property type="term" value="C:nucleus"/>
    <property type="evidence" value="ECO:0007669"/>
    <property type="project" value="TreeGrafter"/>
</dbReference>
<dbReference type="Pfam" id="PF00929">
    <property type="entry name" value="RNase_T"/>
    <property type="match status" value="1"/>
</dbReference>
<dbReference type="GO" id="GO:0004527">
    <property type="term" value="F:exonuclease activity"/>
    <property type="evidence" value="ECO:0007669"/>
    <property type="project" value="InterPro"/>
</dbReference>
<dbReference type="OMA" id="CQENATM"/>
<accession>A0A0G4ENN7</accession>
<dbReference type="InterPro" id="IPR013520">
    <property type="entry name" value="Ribonucl_H"/>
</dbReference>
<gene>
    <name evidence="7" type="ORF">Vbra_7953</name>
</gene>
<dbReference type="Proteomes" id="UP000041254">
    <property type="component" value="Unassembled WGS sequence"/>
</dbReference>
<dbReference type="PhylomeDB" id="A0A0G4ENN7"/>
<evidence type="ECO:0000256" key="1">
    <source>
        <dbReference type="ARBA" id="ARBA00022552"/>
    </source>
</evidence>
<evidence type="ECO:0000256" key="2">
    <source>
        <dbReference type="ARBA" id="ARBA00022722"/>
    </source>
</evidence>
<feature type="compositionally biased region" description="Basic residues" evidence="5">
    <location>
        <begin position="1"/>
        <end position="11"/>
    </location>
</feature>